<sequence length="282" mass="30049">MPDPVLEVLSCPVCRSAMRMADRTLRCAAGHSYDVARQGYVNLHTGRRPTGTADTAPMVAARAEFLGAGHFDPIATAVSGAVADAVGPLDVVADIGAGTGFYLGRLLDRCPEAYGVATDVSPYALRRAARAHPRSAAVGADAWHGLPFTDGGLAALLDVFAPRNADEFSRVLRAGGVLVVVTPMAGHLAELIERFGMLSVDERKDERVEASLAGWFTPEERQEVTFTMCLDAADVARLIRMGPSAHHLDEAKLERELAHVTGHLDVTASVLVSRYRHSAQVG</sequence>
<dbReference type="CDD" id="cd02440">
    <property type="entry name" value="AdoMet_MTases"/>
    <property type="match status" value="1"/>
</dbReference>
<evidence type="ECO:0000256" key="2">
    <source>
        <dbReference type="PIRSR" id="PIRSR018249-2"/>
    </source>
</evidence>
<dbReference type="EMBL" id="JAAGOB010000001">
    <property type="protein sequence ID" value="NED94266.1"/>
    <property type="molecule type" value="Genomic_DNA"/>
</dbReference>
<keyword evidence="1" id="KW-0479">Metal-binding</keyword>
<keyword evidence="6" id="KW-1185">Reference proteome</keyword>
<dbReference type="Gene3D" id="3.40.50.150">
    <property type="entry name" value="Vaccinia Virus protein VP39"/>
    <property type="match status" value="1"/>
</dbReference>
<evidence type="ECO:0000259" key="3">
    <source>
        <dbReference type="Pfam" id="PF13649"/>
    </source>
</evidence>
<dbReference type="RefSeq" id="WP_163815805.1">
    <property type="nucleotide sequence ID" value="NZ_JAAGOB010000001.1"/>
</dbReference>
<dbReference type="GO" id="GO:0046872">
    <property type="term" value="F:metal ion binding"/>
    <property type="evidence" value="ECO:0007669"/>
    <property type="project" value="UniProtKB-KW"/>
</dbReference>
<dbReference type="InterPro" id="IPR016718">
    <property type="entry name" value="rRNA_m1G-MeTrfase_A_prd"/>
</dbReference>
<dbReference type="AlphaFoldDB" id="A0A6N9YGY9"/>
<dbReference type="SUPFAM" id="SSF53335">
    <property type="entry name" value="S-adenosyl-L-methionine-dependent methyltransferases"/>
    <property type="match status" value="1"/>
</dbReference>
<dbReference type="GO" id="GO:0008168">
    <property type="term" value="F:methyltransferase activity"/>
    <property type="evidence" value="ECO:0007669"/>
    <property type="project" value="InterPro"/>
</dbReference>
<reference evidence="5 6" key="1">
    <citation type="submission" date="2020-02" db="EMBL/GenBank/DDBJ databases">
        <authorList>
            <person name="Li X.-J."/>
            <person name="Feng X.-M."/>
        </authorList>
    </citation>
    <scope>NUCLEOTIDE SEQUENCE [LARGE SCALE GENOMIC DNA]</scope>
    <source>
        <strain evidence="5 6">CGMCC 4.7225</strain>
    </source>
</reference>
<accession>A0A6N9YGY9</accession>
<feature type="binding site" evidence="1">
    <location>
        <position position="11"/>
    </location>
    <ligand>
        <name>Zn(2+)</name>
        <dbReference type="ChEBI" id="CHEBI:29105"/>
    </ligand>
</feature>
<evidence type="ECO:0000313" key="6">
    <source>
        <dbReference type="Proteomes" id="UP000469185"/>
    </source>
</evidence>
<protein>
    <recommendedName>
        <fullName evidence="7">Methyltransferase domain-containing protein</fullName>
    </recommendedName>
</protein>
<name>A0A6N9YGY9_9ACTN</name>
<feature type="binding site" evidence="1">
    <location>
        <position position="31"/>
    </location>
    <ligand>
        <name>Zn(2+)</name>
        <dbReference type="ChEBI" id="CHEBI:29105"/>
    </ligand>
</feature>
<feature type="binding site" evidence="2">
    <location>
        <begin position="99"/>
        <end position="100"/>
    </location>
    <ligand>
        <name>S-adenosyl-L-methionine</name>
        <dbReference type="ChEBI" id="CHEBI:59789"/>
    </ligand>
</feature>
<evidence type="ECO:0000313" key="5">
    <source>
        <dbReference type="EMBL" id="NED94266.1"/>
    </source>
</evidence>
<evidence type="ECO:0000256" key="1">
    <source>
        <dbReference type="PIRSR" id="PIRSR018249-1"/>
    </source>
</evidence>
<gene>
    <name evidence="5" type="ORF">G1H11_02970</name>
</gene>
<dbReference type="InterPro" id="IPR048647">
    <property type="entry name" value="RlmA_N"/>
</dbReference>
<feature type="domain" description="Methyltransferase" evidence="3">
    <location>
        <begin position="92"/>
        <end position="176"/>
    </location>
</feature>
<keyword evidence="2" id="KW-0949">S-adenosyl-L-methionine</keyword>
<feature type="binding site" evidence="1">
    <location>
        <position position="27"/>
    </location>
    <ligand>
        <name>Zn(2+)</name>
        <dbReference type="ChEBI" id="CHEBI:29105"/>
    </ligand>
</feature>
<keyword evidence="1" id="KW-0862">Zinc</keyword>
<dbReference type="Pfam" id="PF21302">
    <property type="entry name" value="Zn_ribbon_RlmA"/>
    <property type="match status" value="1"/>
</dbReference>
<feature type="binding site" evidence="1">
    <location>
        <position position="14"/>
    </location>
    <ligand>
        <name>Zn(2+)</name>
        <dbReference type="ChEBI" id="CHEBI:29105"/>
    </ligand>
</feature>
<feature type="binding site" evidence="2">
    <location>
        <position position="187"/>
    </location>
    <ligand>
        <name>S-adenosyl-L-methionine</name>
        <dbReference type="ChEBI" id="CHEBI:59789"/>
    </ligand>
</feature>
<dbReference type="Pfam" id="PF13649">
    <property type="entry name" value="Methyltransf_25"/>
    <property type="match status" value="1"/>
</dbReference>
<proteinExistence type="predicted"/>
<dbReference type="Proteomes" id="UP000469185">
    <property type="component" value="Unassembled WGS sequence"/>
</dbReference>
<evidence type="ECO:0008006" key="7">
    <source>
        <dbReference type="Google" id="ProtNLM"/>
    </source>
</evidence>
<evidence type="ECO:0000259" key="4">
    <source>
        <dbReference type="Pfam" id="PF21302"/>
    </source>
</evidence>
<feature type="binding site" evidence="2">
    <location>
        <position position="71"/>
    </location>
    <ligand>
        <name>S-adenosyl-L-methionine</name>
        <dbReference type="ChEBI" id="CHEBI:59789"/>
    </ligand>
</feature>
<dbReference type="PIRSF" id="PIRSF018249">
    <property type="entry name" value="MyrA_prd"/>
    <property type="match status" value="1"/>
</dbReference>
<dbReference type="InterPro" id="IPR029063">
    <property type="entry name" value="SAM-dependent_MTases_sf"/>
</dbReference>
<dbReference type="InterPro" id="IPR041698">
    <property type="entry name" value="Methyltransf_25"/>
</dbReference>
<feature type="domain" description="23S rRNA (guanine(745)-N(1))-methyltransferase N-terminal" evidence="4">
    <location>
        <begin position="10"/>
        <end position="43"/>
    </location>
</feature>
<comment type="caution">
    <text evidence="5">The sequence shown here is derived from an EMBL/GenBank/DDBJ whole genome shotgun (WGS) entry which is preliminary data.</text>
</comment>
<organism evidence="5 6">
    <name type="scientific">Phytoactinopolyspora alkaliphila</name>
    <dbReference type="NCBI Taxonomy" id="1783498"/>
    <lineage>
        <taxon>Bacteria</taxon>
        <taxon>Bacillati</taxon>
        <taxon>Actinomycetota</taxon>
        <taxon>Actinomycetes</taxon>
        <taxon>Jiangellales</taxon>
        <taxon>Jiangellaceae</taxon>
        <taxon>Phytoactinopolyspora</taxon>
    </lineage>
</organism>